<dbReference type="GO" id="GO:0005768">
    <property type="term" value="C:endosome"/>
    <property type="evidence" value="ECO:0007669"/>
    <property type="project" value="UniProtKB-SubCell"/>
</dbReference>
<dbReference type="PANTHER" id="PTHR23167">
    <property type="entry name" value="CALPONIN HOMOLOGY DOMAIN-CONTAINING PROTEIN DDB_G0272472-RELATED"/>
    <property type="match status" value="1"/>
</dbReference>
<evidence type="ECO:0000313" key="8">
    <source>
        <dbReference type="Proteomes" id="UP001430953"/>
    </source>
</evidence>
<evidence type="ECO:0000256" key="3">
    <source>
        <dbReference type="ARBA" id="ARBA00022753"/>
    </source>
</evidence>
<proteinExistence type="predicted"/>
<name>A0AAW2F953_9HYME</name>
<keyword evidence="3" id="KW-0967">Endosome</keyword>
<dbReference type="InterPro" id="IPR050540">
    <property type="entry name" value="F-actin_Monoox_Mical"/>
</dbReference>
<dbReference type="InterPro" id="IPR001715">
    <property type="entry name" value="CH_dom"/>
</dbReference>
<organism evidence="7 8">
    <name type="scientific">Cardiocondyla obscurior</name>
    <dbReference type="NCBI Taxonomy" id="286306"/>
    <lineage>
        <taxon>Eukaryota</taxon>
        <taxon>Metazoa</taxon>
        <taxon>Ecdysozoa</taxon>
        <taxon>Arthropoda</taxon>
        <taxon>Hexapoda</taxon>
        <taxon>Insecta</taxon>
        <taxon>Pterygota</taxon>
        <taxon>Neoptera</taxon>
        <taxon>Endopterygota</taxon>
        <taxon>Hymenoptera</taxon>
        <taxon>Apocrita</taxon>
        <taxon>Aculeata</taxon>
        <taxon>Formicoidea</taxon>
        <taxon>Formicidae</taxon>
        <taxon>Myrmicinae</taxon>
        <taxon>Cardiocondyla</taxon>
    </lineage>
</organism>
<dbReference type="EMBL" id="JADYXP020000013">
    <property type="protein sequence ID" value="KAL0111484.1"/>
    <property type="molecule type" value="Genomic_DNA"/>
</dbReference>
<keyword evidence="4" id="KW-0175">Coiled coil</keyword>
<keyword evidence="2" id="KW-0597">Phosphoprotein</keyword>
<dbReference type="Pfam" id="PF00307">
    <property type="entry name" value="CH"/>
    <property type="match status" value="1"/>
</dbReference>
<comment type="caution">
    <text evidence="7">The sequence shown here is derived from an EMBL/GenBank/DDBJ whole genome shotgun (WGS) entry which is preliminary data.</text>
</comment>
<dbReference type="InterPro" id="IPR036872">
    <property type="entry name" value="CH_dom_sf"/>
</dbReference>
<reference evidence="7 8" key="1">
    <citation type="submission" date="2023-03" db="EMBL/GenBank/DDBJ databases">
        <title>High recombination rates correlate with genetic variation in Cardiocondyla obscurior ants.</title>
        <authorList>
            <person name="Errbii M."/>
        </authorList>
    </citation>
    <scope>NUCLEOTIDE SEQUENCE [LARGE SCALE GENOMIC DNA]</scope>
    <source>
        <strain evidence="7">Alpha-2009</strain>
        <tissue evidence="7">Whole body</tissue>
    </source>
</reference>
<keyword evidence="8" id="KW-1185">Reference proteome</keyword>
<dbReference type="SUPFAM" id="SSF47576">
    <property type="entry name" value="Calponin-homology domain, CH-domain"/>
    <property type="match status" value="1"/>
</dbReference>
<evidence type="ECO:0000313" key="7">
    <source>
        <dbReference type="EMBL" id="KAL0111484.1"/>
    </source>
</evidence>
<dbReference type="FunFam" id="1.10.418.10:FF:000023">
    <property type="entry name" value="EH domain-binding protein 1 isoform X1"/>
    <property type="match status" value="1"/>
</dbReference>
<evidence type="ECO:0000256" key="1">
    <source>
        <dbReference type="ARBA" id="ARBA00004177"/>
    </source>
</evidence>
<protein>
    <recommendedName>
        <fullName evidence="6">Calponin-homology (CH) domain-containing protein</fullName>
    </recommendedName>
</protein>
<evidence type="ECO:0000256" key="2">
    <source>
        <dbReference type="ARBA" id="ARBA00022553"/>
    </source>
</evidence>
<evidence type="ECO:0000259" key="6">
    <source>
        <dbReference type="PROSITE" id="PS50021"/>
    </source>
</evidence>
<accession>A0AAW2F953</accession>
<gene>
    <name evidence="7" type="ORF">PUN28_012992</name>
</gene>
<comment type="subcellular location">
    <subcellularLocation>
        <location evidence="1">Endosome</location>
    </subcellularLocation>
</comment>
<evidence type="ECO:0000256" key="5">
    <source>
        <dbReference type="SAM" id="MobiDB-lite"/>
    </source>
</evidence>
<evidence type="ECO:0000256" key="4">
    <source>
        <dbReference type="ARBA" id="ARBA00023054"/>
    </source>
</evidence>
<dbReference type="PANTHER" id="PTHR23167:SF84">
    <property type="entry name" value="ALPHA ACTININ 3-RELATED"/>
    <property type="match status" value="1"/>
</dbReference>
<dbReference type="Proteomes" id="UP001430953">
    <property type="component" value="Unassembled WGS sequence"/>
</dbReference>
<dbReference type="SMART" id="SM00033">
    <property type="entry name" value="CH"/>
    <property type="match status" value="1"/>
</dbReference>
<dbReference type="PROSITE" id="PS50021">
    <property type="entry name" value="CH"/>
    <property type="match status" value="1"/>
</dbReference>
<dbReference type="AlphaFoldDB" id="A0AAW2F953"/>
<feature type="region of interest" description="Disordered" evidence="5">
    <location>
        <begin position="117"/>
        <end position="157"/>
    </location>
</feature>
<sequence length="157" mass="17752">MGERRGTKALELWCRRITDGYPGVNVQNMTTSWRDGLAFCAMIHHFRPDLIDFNSLNKDDVYRNNELAFRTAEQHLGIPALLDAEDMASCTVPDRLSILTYLSQFYQTFGGSSPSRLATSRTAEADADERIAPVPESPKQKEESLDLMGQYKPEIFC</sequence>
<feature type="domain" description="Calponin-homology (CH)" evidence="6">
    <location>
        <begin position="4"/>
        <end position="110"/>
    </location>
</feature>
<dbReference type="Gene3D" id="1.10.418.10">
    <property type="entry name" value="Calponin-like domain"/>
    <property type="match status" value="1"/>
</dbReference>